<evidence type="ECO:0000256" key="2">
    <source>
        <dbReference type="ARBA" id="ARBA00022516"/>
    </source>
</evidence>
<keyword evidence="3 11" id="KW-0808">Transferase</keyword>
<comment type="catalytic activity">
    <reaction evidence="11">
        <text>2 a 1,2-diacyl-sn-glycero-3-phospho-(1'-sn-glycerol) = a cardiolipin + glycerol</text>
        <dbReference type="Rhea" id="RHEA:31451"/>
        <dbReference type="ChEBI" id="CHEBI:17754"/>
        <dbReference type="ChEBI" id="CHEBI:62237"/>
        <dbReference type="ChEBI" id="CHEBI:64716"/>
    </reaction>
</comment>
<feature type="active site" evidence="11">
    <location>
        <position position="207"/>
    </location>
</feature>
<dbReference type="HAMAP" id="MF_01916">
    <property type="entry name" value="Cardiolipin_synth_Cls"/>
    <property type="match status" value="1"/>
</dbReference>
<keyword evidence="8 11" id="KW-0472">Membrane</keyword>
<protein>
    <recommendedName>
        <fullName evidence="11 12">Cardiolipin synthase</fullName>
        <shortName evidence="11">CL synthase</shortName>
        <ecNumber evidence="11 12">2.7.8.-</ecNumber>
    </recommendedName>
</protein>
<feature type="domain" description="PLD phosphodiesterase" evidence="13">
    <location>
        <begin position="202"/>
        <end position="229"/>
    </location>
</feature>
<evidence type="ECO:0000256" key="7">
    <source>
        <dbReference type="ARBA" id="ARBA00023098"/>
    </source>
</evidence>
<dbReference type="EC" id="2.7.8.-" evidence="11 12"/>
<gene>
    <name evidence="14" type="primary">cls</name>
    <name evidence="14" type="ORF">EJQ19_19090</name>
</gene>
<keyword evidence="2 11" id="KW-0444">Lipid biosynthesis</keyword>
<evidence type="ECO:0000256" key="8">
    <source>
        <dbReference type="ARBA" id="ARBA00023136"/>
    </source>
</evidence>
<dbReference type="FunFam" id="3.30.870.10:FF:000014">
    <property type="entry name" value="Cardiolipin synthase"/>
    <property type="match status" value="1"/>
</dbReference>
<comment type="subcellular location">
    <subcellularLocation>
        <location evidence="11">Cell membrane</location>
        <topology evidence="11">Multi-pass membrane protein</topology>
    </subcellularLocation>
</comment>
<comment type="function">
    <text evidence="11">Catalyzes the reversible phosphatidyl group transfer from one phosphatidylglycerol molecule to another to form cardiolipin (CL) (diphosphatidylglycerol) and glycerol.</text>
</comment>
<keyword evidence="7 11" id="KW-0443">Lipid metabolism</keyword>
<feature type="active site" evidence="11">
    <location>
        <position position="214"/>
    </location>
</feature>
<dbReference type="Gene3D" id="3.30.870.10">
    <property type="entry name" value="Endonuclease Chain A"/>
    <property type="match status" value="2"/>
</dbReference>
<dbReference type="GO" id="GO:0005886">
    <property type="term" value="C:plasma membrane"/>
    <property type="evidence" value="ECO:0007669"/>
    <property type="project" value="UniProtKB-SubCell"/>
</dbReference>
<dbReference type="OrthoDB" id="9762009at2"/>
<sequence>MIWLASLLLLFILQAAAILLSEYKRPAKSVAWLSILYVFPIIGFVMYYFMAREYVRRKRVYRDHRGERERFVREEGPETWPASMDKRLCEWLRRIPGAPLTVRNRVAVLTNAAATYDALLEDLELAQRHIHFEFYTIRDDETGRRFQDVLIRKAREGIQVRVIYDGMGSYQLPKAYVDKLRAAGCEVYPFLKPLIAFFEKRLNYRNHRKIVVVDGKVGFVGGINIGDEYLGGDPKLGFWRDTHLKMEGEAVADLQRTFLTDWAFVSGRQLRNKDLFPKPDVEEEAHVQIFSSGPDRYWDTIQEMFFTGMIAARRRIYVTTPYFIPDPSITMALKTAASSGADVRVILPYKGDSRIVRYASQSYMQELLQAGVRFYLYRKGFIHAKVILFDDFMATAGTANMDMRSFFSNFELNAVLFSQSAIRRLEQDFTMDLQECEEVELAAFLQRPKSVKCKEAIARLLSPLF</sequence>
<feature type="transmembrane region" description="Helical" evidence="11">
    <location>
        <begin position="30"/>
        <end position="49"/>
    </location>
</feature>
<dbReference type="SMART" id="SM00155">
    <property type="entry name" value="PLDc"/>
    <property type="match status" value="2"/>
</dbReference>
<dbReference type="SUPFAM" id="SSF56024">
    <property type="entry name" value="Phospholipase D/nuclease"/>
    <property type="match status" value="2"/>
</dbReference>
<dbReference type="GO" id="GO:0008808">
    <property type="term" value="F:cardiolipin synthase activity"/>
    <property type="evidence" value="ECO:0007669"/>
    <property type="project" value="UniProtKB-UniRule"/>
</dbReference>
<dbReference type="PANTHER" id="PTHR21248">
    <property type="entry name" value="CARDIOLIPIN SYNTHASE"/>
    <property type="match status" value="1"/>
</dbReference>
<dbReference type="InterPro" id="IPR030874">
    <property type="entry name" value="Cardiolipin_synth_Firmi"/>
</dbReference>
<evidence type="ECO:0000313" key="15">
    <source>
        <dbReference type="Proteomes" id="UP000276128"/>
    </source>
</evidence>
<feature type="domain" description="PLD phosphodiesterase" evidence="13">
    <location>
        <begin position="378"/>
        <end position="405"/>
    </location>
</feature>
<evidence type="ECO:0000256" key="10">
    <source>
        <dbReference type="ARBA" id="ARBA00023264"/>
    </source>
</evidence>
<organism evidence="14 15">
    <name type="scientific">Paenibacillus whitsoniae</name>
    <dbReference type="NCBI Taxonomy" id="2496558"/>
    <lineage>
        <taxon>Bacteria</taxon>
        <taxon>Bacillati</taxon>
        <taxon>Bacillota</taxon>
        <taxon>Bacilli</taxon>
        <taxon>Bacillales</taxon>
        <taxon>Paenibacillaceae</taxon>
        <taxon>Paenibacillus</taxon>
    </lineage>
</organism>
<keyword evidence="15" id="KW-1185">Reference proteome</keyword>
<dbReference type="InterPro" id="IPR001736">
    <property type="entry name" value="PLipase_D/transphosphatidylase"/>
</dbReference>
<evidence type="ECO:0000256" key="9">
    <source>
        <dbReference type="ARBA" id="ARBA00023209"/>
    </source>
</evidence>
<keyword evidence="4 11" id="KW-0812">Transmembrane</keyword>
<dbReference type="Pfam" id="PF13091">
    <property type="entry name" value="PLDc_2"/>
    <property type="match status" value="2"/>
</dbReference>
<accession>A0A430JAT4</accession>
<dbReference type="CDD" id="cd09110">
    <property type="entry name" value="PLDc_CLS_1"/>
    <property type="match status" value="1"/>
</dbReference>
<keyword evidence="1 11" id="KW-1003">Cell membrane</keyword>
<dbReference type="CDD" id="cd09112">
    <property type="entry name" value="PLDc_CLS_2"/>
    <property type="match status" value="1"/>
</dbReference>
<dbReference type="InterPro" id="IPR022924">
    <property type="entry name" value="Cardiolipin_synthase"/>
</dbReference>
<dbReference type="NCBIfam" id="TIGR04265">
    <property type="entry name" value="bac_cardiolipin"/>
    <property type="match status" value="1"/>
</dbReference>
<comment type="caution">
    <text evidence="14">The sequence shown here is derived from an EMBL/GenBank/DDBJ whole genome shotgun (WGS) entry which is preliminary data.</text>
</comment>
<feature type="active site" evidence="11">
    <location>
        <position position="385"/>
    </location>
</feature>
<dbReference type="RefSeq" id="WP_126142831.1">
    <property type="nucleotide sequence ID" value="NZ_RXHU01000056.1"/>
</dbReference>
<keyword evidence="9 11" id="KW-0594">Phospholipid biosynthesis</keyword>
<proteinExistence type="inferred from homology"/>
<evidence type="ECO:0000256" key="4">
    <source>
        <dbReference type="ARBA" id="ARBA00022692"/>
    </source>
</evidence>
<keyword evidence="6 11" id="KW-1133">Transmembrane helix</keyword>
<keyword evidence="5" id="KW-0677">Repeat</keyword>
<evidence type="ECO:0000256" key="11">
    <source>
        <dbReference type="HAMAP-Rule" id="MF_01916"/>
    </source>
</evidence>
<evidence type="ECO:0000256" key="3">
    <source>
        <dbReference type="ARBA" id="ARBA00022679"/>
    </source>
</evidence>
<dbReference type="Proteomes" id="UP000276128">
    <property type="component" value="Unassembled WGS sequence"/>
</dbReference>
<evidence type="ECO:0000256" key="5">
    <source>
        <dbReference type="ARBA" id="ARBA00022737"/>
    </source>
</evidence>
<dbReference type="AlphaFoldDB" id="A0A430JAT4"/>
<evidence type="ECO:0000259" key="13">
    <source>
        <dbReference type="PROSITE" id="PS50035"/>
    </source>
</evidence>
<evidence type="ECO:0000256" key="1">
    <source>
        <dbReference type="ARBA" id="ARBA00022475"/>
    </source>
</evidence>
<feature type="active site" evidence="11">
    <location>
        <position position="209"/>
    </location>
</feature>
<keyword evidence="10 11" id="KW-1208">Phospholipid metabolism</keyword>
<comment type="caution">
    <text evidence="11">Lacks conserved residue(s) required for the propagation of feature annotation.</text>
</comment>
<dbReference type="EMBL" id="RXHU01000056">
    <property type="protein sequence ID" value="RTE08196.1"/>
    <property type="molecule type" value="Genomic_DNA"/>
</dbReference>
<dbReference type="GO" id="GO:0032049">
    <property type="term" value="P:cardiolipin biosynthetic process"/>
    <property type="evidence" value="ECO:0007669"/>
    <property type="project" value="UniProtKB-UniRule"/>
</dbReference>
<evidence type="ECO:0000313" key="14">
    <source>
        <dbReference type="EMBL" id="RTE08196.1"/>
    </source>
</evidence>
<dbReference type="InterPro" id="IPR025202">
    <property type="entry name" value="PLD-like_dom"/>
</dbReference>
<feature type="active site" evidence="11">
    <location>
        <position position="390"/>
    </location>
</feature>
<name>A0A430JAT4_9BACL</name>
<dbReference type="PANTHER" id="PTHR21248:SF20">
    <property type="entry name" value="CARDIOLIPIN SYNTHASE YWIE-RELATED"/>
    <property type="match status" value="1"/>
</dbReference>
<evidence type="ECO:0000256" key="12">
    <source>
        <dbReference type="NCBIfam" id="TIGR04265"/>
    </source>
</evidence>
<reference evidence="14 15" key="1">
    <citation type="submission" date="2018-12" db="EMBL/GenBank/DDBJ databases">
        <title>Bacillus ochoae sp. nov., Paenibacillus whitsoniae sp. nov., Paenibacillus spiritus sp. nov. Isolated from the Mars Exploration Rover during spacecraft assembly.</title>
        <authorList>
            <person name="Seuylemezian A."/>
            <person name="Vaishampayan P."/>
        </authorList>
    </citation>
    <scope>NUCLEOTIDE SEQUENCE [LARGE SCALE GENOMIC DNA]</scope>
    <source>
        <strain evidence="14 15">MER 54</strain>
    </source>
</reference>
<feature type="active site" evidence="11">
    <location>
        <position position="383"/>
    </location>
</feature>
<comment type="similarity">
    <text evidence="11">Belongs to the phospholipase D family. Cardiolipin synthase subfamily.</text>
</comment>
<dbReference type="PROSITE" id="PS50035">
    <property type="entry name" value="PLD"/>
    <property type="match status" value="2"/>
</dbReference>
<evidence type="ECO:0000256" key="6">
    <source>
        <dbReference type="ARBA" id="ARBA00022989"/>
    </source>
</evidence>